<dbReference type="Proteomes" id="UP000637632">
    <property type="component" value="Unassembled WGS sequence"/>
</dbReference>
<evidence type="ECO:0000313" key="2">
    <source>
        <dbReference type="Proteomes" id="UP000637632"/>
    </source>
</evidence>
<evidence type="ECO:0000313" key="1">
    <source>
        <dbReference type="EMBL" id="MBC3809833.1"/>
    </source>
</evidence>
<sequence>MHITTLQSTQSLQVYVTAGTLLHLSVGQVVIRIPSSEVDAYAYTTQIYMPEGAVYAVERSGWIQISARRRSEILTQLPESTMAVRFWCALKNLTLRWWRRSWRRRVPG</sequence>
<organism evidence="1 2">
    <name type="scientific">Undibacterium aquatile</name>
    <dbReference type="NCBI Taxonomy" id="1537398"/>
    <lineage>
        <taxon>Bacteria</taxon>
        <taxon>Pseudomonadati</taxon>
        <taxon>Pseudomonadota</taxon>
        <taxon>Betaproteobacteria</taxon>
        <taxon>Burkholderiales</taxon>
        <taxon>Oxalobacteraceae</taxon>
        <taxon>Undibacterium</taxon>
    </lineage>
</organism>
<protein>
    <submittedName>
        <fullName evidence="1">Uncharacterized protein</fullName>
    </submittedName>
</protein>
<proteinExistence type="predicted"/>
<name>A0ABR6XAU8_9BURK</name>
<accession>A0ABR6XAU8</accession>
<keyword evidence="2" id="KW-1185">Reference proteome</keyword>
<dbReference type="RefSeq" id="WP_190476440.1">
    <property type="nucleotide sequence ID" value="NZ_JACOFT010000001.1"/>
</dbReference>
<reference evidence="1 2" key="1">
    <citation type="submission" date="2020-08" db="EMBL/GenBank/DDBJ databases">
        <title>Novel species isolated from subtropical streams in China.</title>
        <authorList>
            <person name="Lu H."/>
        </authorList>
    </citation>
    <scope>NUCLEOTIDE SEQUENCE [LARGE SCALE GENOMIC DNA]</scope>
    <source>
        <strain evidence="1 2">CCTCC AB 2015119</strain>
    </source>
</reference>
<gene>
    <name evidence="1" type="ORF">H8K26_00125</name>
</gene>
<comment type="caution">
    <text evidence="1">The sequence shown here is derived from an EMBL/GenBank/DDBJ whole genome shotgun (WGS) entry which is preliminary data.</text>
</comment>
<dbReference type="EMBL" id="JACOFT010000001">
    <property type="protein sequence ID" value="MBC3809833.1"/>
    <property type="molecule type" value="Genomic_DNA"/>
</dbReference>